<dbReference type="SUPFAM" id="SSF52374">
    <property type="entry name" value="Nucleotidylyl transferase"/>
    <property type="match status" value="1"/>
</dbReference>
<gene>
    <name evidence="17" type="ORF">KME15_02220</name>
</gene>
<comment type="catalytic activity">
    <reaction evidence="14 15">
        <text>FMN + ATP + H(+) = FAD + diphosphate</text>
        <dbReference type="Rhea" id="RHEA:17237"/>
        <dbReference type="ChEBI" id="CHEBI:15378"/>
        <dbReference type="ChEBI" id="CHEBI:30616"/>
        <dbReference type="ChEBI" id="CHEBI:33019"/>
        <dbReference type="ChEBI" id="CHEBI:57692"/>
        <dbReference type="ChEBI" id="CHEBI:58210"/>
        <dbReference type="EC" id="2.7.7.2"/>
    </reaction>
</comment>
<evidence type="ECO:0000256" key="2">
    <source>
        <dbReference type="ARBA" id="ARBA00004726"/>
    </source>
</evidence>
<protein>
    <recommendedName>
        <fullName evidence="15">Riboflavin biosynthesis protein</fullName>
    </recommendedName>
    <domain>
        <recommendedName>
            <fullName evidence="15">Riboflavin kinase</fullName>
            <ecNumber evidence="15">2.7.1.26</ecNumber>
        </recommendedName>
        <alternativeName>
            <fullName evidence="15">Flavokinase</fullName>
        </alternativeName>
    </domain>
    <domain>
        <recommendedName>
            <fullName evidence="15">FMN adenylyltransferase</fullName>
            <ecNumber evidence="15">2.7.7.2</ecNumber>
        </recommendedName>
        <alternativeName>
            <fullName evidence="15">FAD pyrophosphorylase</fullName>
        </alternativeName>
        <alternativeName>
            <fullName evidence="15">FAD synthase</fullName>
        </alternativeName>
    </domain>
</protein>
<evidence type="ECO:0000313" key="18">
    <source>
        <dbReference type="Proteomes" id="UP000757435"/>
    </source>
</evidence>
<dbReference type="PANTHER" id="PTHR22749">
    <property type="entry name" value="RIBOFLAVIN KINASE/FMN ADENYLYLTRANSFERASE"/>
    <property type="match status" value="1"/>
</dbReference>
<dbReference type="SUPFAM" id="SSF82114">
    <property type="entry name" value="Riboflavin kinase-like"/>
    <property type="match status" value="1"/>
</dbReference>
<name>A0A951Q6X9_9CYAN</name>
<dbReference type="InterPro" id="IPR002606">
    <property type="entry name" value="Riboflavin_kinase_bac"/>
</dbReference>
<keyword evidence="8 15" id="KW-0547">Nucleotide-binding</keyword>
<keyword evidence="7 15" id="KW-0548">Nucleotidyltransferase</keyword>
<evidence type="ECO:0000256" key="12">
    <source>
        <dbReference type="ARBA" id="ARBA00023268"/>
    </source>
</evidence>
<dbReference type="NCBIfam" id="NF004160">
    <property type="entry name" value="PRK05627.1-3"/>
    <property type="match status" value="1"/>
</dbReference>
<dbReference type="EC" id="2.7.1.26" evidence="15"/>
<organism evidence="17 18">
    <name type="scientific">Drouetiella hepatica Uher 2000/2452</name>
    <dbReference type="NCBI Taxonomy" id="904376"/>
    <lineage>
        <taxon>Bacteria</taxon>
        <taxon>Bacillati</taxon>
        <taxon>Cyanobacteriota</taxon>
        <taxon>Cyanophyceae</taxon>
        <taxon>Oculatellales</taxon>
        <taxon>Oculatellaceae</taxon>
        <taxon>Drouetiella</taxon>
    </lineage>
</organism>
<feature type="domain" description="Riboflavin kinase" evidence="16">
    <location>
        <begin position="192"/>
        <end position="319"/>
    </location>
</feature>
<keyword evidence="11 15" id="KW-0067">ATP-binding</keyword>
<evidence type="ECO:0000256" key="6">
    <source>
        <dbReference type="ARBA" id="ARBA00022679"/>
    </source>
</evidence>
<evidence type="ECO:0000256" key="9">
    <source>
        <dbReference type="ARBA" id="ARBA00022777"/>
    </source>
</evidence>
<evidence type="ECO:0000256" key="3">
    <source>
        <dbReference type="ARBA" id="ARBA00005201"/>
    </source>
</evidence>
<keyword evidence="5 15" id="KW-0288">FMN</keyword>
<comment type="similarity">
    <text evidence="15">Belongs to the ribF family.</text>
</comment>
<evidence type="ECO:0000256" key="7">
    <source>
        <dbReference type="ARBA" id="ARBA00022695"/>
    </source>
</evidence>
<sequence>MWIADSLDTIKTPTSVALGNFDGVHQGHRQVIQPIFSMALGSDRLGKTAIAQSSASPLATVVSFYPHPQEFFTGTRRLLLTPLAEKIHYLKAIGVEQLVLLPFDQELASHSPKEFVEKILIQRLQVRQISIGQDFRFGQKRAGTAADLEAIATSYQIPVRIAPLQTCEGERISSSAIRHNLEQGNVQEANVLLGRPFTLLGQVAQGQQLGRTIGFPTANLEVPVEKFLPRQGVYSVWVQIGGFEGAAQPGVMNIGNRPTVNGIQQTIEVHLLDWAGDLYGQTLAVSLESFLRSEQKFASLEELKTQIAQDSEVARSRLR</sequence>
<dbReference type="PANTHER" id="PTHR22749:SF6">
    <property type="entry name" value="RIBOFLAVIN KINASE"/>
    <property type="match status" value="1"/>
</dbReference>
<dbReference type="GO" id="GO:0003919">
    <property type="term" value="F:FMN adenylyltransferase activity"/>
    <property type="evidence" value="ECO:0007669"/>
    <property type="project" value="UniProtKB-UniRule"/>
</dbReference>
<evidence type="ECO:0000313" key="17">
    <source>
        <dbReference type="EMBL" id="MBW4657463.1"/>
    </source>
</evidence>
<evidence type="ECO:0000256" key="10">
    <source>
        <dbReference type="ARBA" id="ARBA00022827"/>
    </source>
</evidence>
<dbReference type="InterPro" id="IPR014729">
    <property type="entry name" value="Rossmann-like_a/b/a_fold"/>
</dbReference>
<comment type="pathway">
    <text evidence="3 15">Cofactor biosynthesis; FMN biosynthesis; FMN from riboflavin (ATP route): step 1/1.</text>
</comment>
<keyword evidence="4 15" id="KW-0285">Flavoprotein</keyword>
<dbReference type="GO" id="GO:0005524">
    <property type="term" value="F:ATP binding"/>
    <property type="evidence" value="ECO:0007669"/>
    <property type="project" value="UniProtKB-UniRule"/>
</dbReference>
<dbReference type="Pfam" id="PF06574">
    <property type="entry name" value="FAD_syn"/>
    <property type="match status" value="1"/>
</dbReference>
<evidence type="ECO:0000256" key="13">
    <source>
        <dbReference type="ARBA" id="ARBA00047880"/>
    </source>
</evidence>
<dbReference type="Pfam" id="PF01687">
    <property type="entry name" value="Flavokinase"/>
    <property type="match status" value="1"/>
</dbReference>
<dbReference type="InterPro" id="IPR015865">
    <property type="entry name" value="Riboflavin_kinase_bac/euk"/>
</dbReference>
<dbReference type="Gene3D" id="3.40.50.620">
    <property type="entry name" value="HUPs"/>
    <property type="match status" value="1"/>
</dbReference>
<dbReference type="EC" id="2.7.7.2" evidence="15"/>
<keyword evidence="6 15" id="KW-0808">Transferase</keyword>
<accession>A0A951Q6X9</accession>
<dbReference type="GO" id="GO:0006747">
    <property type="term" value="P:FAD biosynthetic process"/>
    <property type="evidence" value="ECO:0007669"/>
    <property type="project" value="UniProtKB-UniRule"/>
</dbReference>
<evidence type="ECO:0000256" key="14">
    <source>
        <dbReference type="ARBA" id="ARBA00049494"/>
    </source>
</evidence>
<dbReference type="InterPro" id="IPR023465">
    <property type="entry name" value="Riboflavin_kinase_dom_sf"/>
</dbReference>
<dbReference type="InterPro" id="IPR023468">
    <property type="entry name" value="Riboflavin_kinase"/>
</dbReference>
<reference evidence="17" key="1">
    <citation type="submission" date="2021-05" db="EMBL/GenBank/DDBJ databases">
        <authorList>
            <person name="Pietrasiak N."/>
            <person name="Ward R."/>
            <person name="Stajich J.E."/>
            <person name="Kurbessoian T."/>
        </authorList>
    </citation>
    <scope>NUCLEOTIDE SEQUENCE</scope>
    <source>
        <strain evidence="17">UHER 2000/2452</strain>
    </source>
</reference>
<comment type="catalytic activity">
    <reaction evidence="13 15">
        <text>riboflavin + ATP = FMN + ADP + H(+)</text>
        <dbReference type="Rhea" id="RHEA:14357"/>
        <dbReference type="ChEBI" id="CHEBI:15378"/>
        <dbReference type="ChEBI" id="CHEBI:30616"/>
        <dbReference type="ChEBI" id="CHEBI:57986"/>
        <dbReference type="ChEBI" id="CHEBI:58210"/>
        <dbReference type="ChEBI" id="CHEBI:456216"/>
        <dbReference type="EC" id="2.7.1.26"/>
    </reaction>
</comment>
<evidence type="ECO:0000256" key="15">
    <source>
        <dbReference type="PIRNR" id="PIRNR004491"/>
    </source>
</evidence>
<evidence type="ECO:0000259" key="16">
    <source>
        <dbReference type="SMART" id="SM00904"/>
    </source>
</evidence>
<keyword evidence="12" id="KW-0511">Multifunctional enzyme</keyword>
<comment type="pathway">
    <text evidence="2 15">Cofactor biosynthesis; FAD biosynthesis; FAD from FMN: step 1/1.</text>
</comment>
<comment type="function">
    <text evidence="1">Catalyzes the phosphorylation of riboflavin to FMN followed by the adenylation of FMN to FAD.</text>
</comment>
<keyword evidence="9 15" id="KW-0418">Kinase</keyword>
<evidence type="ECO:0000256" key="1">
    <source>
        <dbReference type="ARBA" id="ARBA00002121"/>
    </source>
</evidence>
<dbReference type="InterPro" id="IPR015864">
    <property type="entry name" value="FAD_synthase"/>
</dbReference>
<dbReference type="GO" id="GO:0009231">
    <property type="term" value="P:riboflavin biosynthetic process"/>
    <property type="evidence" value="ECO:0007669"/>
    <property type="project" value="InterPro"/>
</dbReference>
<evidence type="ECO:0000256" key="4">
    <source>
        <dbReference type="ARBA" id="ARBA00022630"/>
    </source>
</evidence>
<proteinExistence type="inferred from homology"/>
<dbReference type="EMBL" id="JAHHHD010000002">
    <property type="protein sequence ID" value="MBW4657463.1"/>
    <property type="molecule type" value="Genomic_DNA"/>
</dbReference>
<dbReference type="GO" id="GO:0009398">
    <property type="term" value="P:FMN biosynthetic process"/>
    <property type="evidence" value="ECO:0007669"/>
    <property type="project" value="UniProtKB-UniRule"/>
</dbReference>
<dbReference type="Gene3D" id="2.40.30.30">
    <property type="entry name" value="Riboflavin kinase-like"/>
    <property type="match status" value="1"/>
</dbReference>
<evidence type="ECO:0000256" key="8">
    <source>
        <dbReference type="ARBA" id="ARBA00022741"/>
    </source>
</evidence>
<reference evidence="17" key="2">
    <citation type="journal article" date="2022" name="Microbiol. Resour. Announc.">
        <title>Metagenome Sequencing to Explore Phylogenomics of Terrestrial Cyanobacteria.</title>
        <authorList>
            <person name="Ward R.D."/>
            <person name="Stajich J.E."/>
            <person name="Johansen J.R."/>
            <person name="Huntemann M."/>
            <person name="Clum A."/>
            <person name="Foster B."/>
            <person name="Foster B."/>
            <person name="Roux S."/>
            <person name="Palaniappan K."/>
            <person name="Varghese N."/>
            <person name="Mukherjee S."/>
            <person name="Reddy T.B.K."/>
            <person name="Daum C."/>
            <person name="Copeland A."/>
            <person name="Chen I.A."/>
            <person name="Ivanova N.N."/>
            <person name="Kyrpides N.C."/>
            <person name="Shapiro N."/>
            <person name="Eloe-Fadrosh E.A."/>
            <person name="Pietrasiak N."/>
        </authorList>
    </citation>
    <scope>NUCLEOTIDE SEQUENCE</scope>
    <source>
        <strain evidence="17">UHER 2000/2452</strain>
    </source>
</reference>
<dbReference type="FunFam" id="2.40.30.30:FF:000003">
    <property type="entry name" value="Riboflavin biosynthesis protein"/>
    <property type="match status" value="1"/>
</dbReference>
<dbReference type="SMART" id="SM00904">
    <property type="entry name" value="Flavokinase"/>
    <property type="match status" value="1"/>
</dbReference>
<dbReference type="NCBIfam" id="NF004162">
    <property type="entry name" value="PRK05627.1-5"/>
    <property type="match status" value="1"/>
</dbReference>
<keyword evidence="10 15" id="KW-0274">FAD</keyword>
<dbReference type="CDD" id="cd02064">
    <property type="entry name" value="FAD_synthetase_N"/>
    <property type="match status" value="1"/>
</dbReference>
<evidence type="ECO:0000256" key="5">
    <source>
        <dbReference type="ARBA" id="ARBA00022643"/>
    </source>
</evidence>
<dbReference type="PIRSF" id="PIRSF004491">
    <property type="entry name" value="FAD_Synth"/>
    <property type="match status" value="1"/>
</dbReference>
<dbReference type="Proteomes" id="UP000757435">
    <property type="component" value="Unassembled WGS sequence"/>
</dbReference>
<dbReference type="NCBIfam" id="TIGR00083">
    <property type="entry name" value="ribF"/>
    <property type="match status" value="1"/>
</dbReference>
<evidence type="ECO:0000256" key="11">
    <source>
        <dbReference type="ARBA" id="ARBA00022840"/>
    </source>
</evidence>
<dbReference type="GO" id="GO:0008531">
    <property type="term" value="F:riboflavin kinase activity"/>
    <property type="evidence" value="ECO:0007669"/>
    <property type="project" value="UniProtKB-UniRule"/>
</dbReference>
<comment type="caution">
    <text evidence="17">The sequence shown here is derived from an EMBL/GenBank/DDBJ whole genome shotgun (WGS) entry which is preliminary data.</text>
</comment>
<dbReference type="FunFam" id="3.40.50.620:FF:000021">
    <property type="entry name" value="Riboflavin biosynthesis protein"/>
    <property type="match status" value="1"/>
</dbReference>
<dbReference type="AlphaFoldDB" id="A0A951Q6X9"/>